<dbReference type="PANTHER" id="PTHR33678:SF2">
    <property type="match status" value="1"/>
</dbReference>
<evidence type="ECO:0000313" key="3">
    <source>
        <dbReference type="EMBL" id="RGN35433.1"/>
    </source>
</evidence>
<evidence type="ECO:0000313" key="4">
    <source>
        <dbReference type="Proteomes" id="UP000260983"/>
    </source>
</evidence>
<protein>
    <submittedName>
        <fullName evidence="3">IS66 family transposase</fullName>
    </submittedName>
</protein>
<feature type="domain" description="Transposase IS66 central" evidence="2">
    <location>
        <begin position="258"/>
        <end position="539"/>
    </location>
</feature>
<accession>A0A3E5BCZ4</accession>
<feature type="region of interest" description="Disordered" evidence="1">
    <location>
        <begin position="1"/>
        <end position="34"/>
    </location>
</feature>
<dbReference type="PANTHER" id="PTHR33678">
    <property type="entry name" value="BLL1576 PROTEIN"/>
    <property type="match status" value="1"/>
</dbReference>
<feature type="compositionally biased region" description="Basic and acidic residues" evidence="1">
    <location>
        <begin position="157"/>
        <end position="171"/>
    </location>
</feature>
<dbReference type="Pfam" id="PF03050">
    <property type="entry name" value="DDE_Tnp_IS66"/>
    <property type="match status" value="1"/>
</dbReference>
<comment type="caution">
    <text evidence="3">The sequence shown here is derived from an EMBL/GenBank/DDBJ whole genome shotgun (WGS) entry which is preliminary data.</text>
</comment>
<organism evidence="3 4">
    <name type="scientific">Bacteroides oleiciplenus</name>
    <dbReference type="NCBI Taxonomy" id="626931"/>
    <lineage>
        <taxon>Bacteria</taxon>
        <taxon>Pseudomonadati</taxon>
        <taxon>Bacteroidota</taxon>
        <taxon>Bacteroidia</taxon>
        <taxon>Bacteroidales</taxon>
        <taxon>Bacteroidaceae</taxon>
        <taxon>Bacteroides</taxon>
    </lineage>
</organism>
<name>A0A3E5BCZ4_9BACE</name>
<dbReference type="InterPro" id="IPR004291">
    <property type="entry name" value="Transposase_IS66_central"/>
</dbReference>
<evidence type="ECO:0000256" key="1">
    <source>
        <dbReference type="SAM" id="MobiDB-lite"/>
    </source>
</evidence>
<dbReference type="NCBIfam" id="NF033517">
    <property type="entry name" value="transpos_IS66"/>
    <property type="match status" value="1"/>
</dbReference>
<dbReference type="InterPro" id="IPR052344">
    <property type="entry name" value="Transposase-related"/>
</dbReference>
<feature type="compositionally biased region" description="Polar residues" evidence="1">
    <location>
        <begin position="143"/>
        <end position="156"/>
    </location>
</feature>
<dbReference type="Proteomes" id="UP000260983">
    <property type="component" value="Unassembled WGS sequence"/>
</dbReference>
<sequence length="594" mass="68407">MDKDERNRILTSSKLLKAREDSPEPWVDPYSDMSSDEKSKLLCELMAIHLRDEKRNEELMGKIDELLEGNRQISDLKAMLLELENRDKAKDSLIANQSKKITSLEEVIRLNNAHTYVSKSQKRKPKKTEDDDHTKNKDDFDGTQDSLAPPSASSETTADKPDVESESHEKEVRLYRQGKEYRTMTADKSISHECDITKLPEGAIIIKRTRRYSYEQVSSIIEHDYEVIRYKTADGIIRDGYFPLDGAPEIMDVVPGTHASSTFMAYLAFNKYVLDTPLYREISRILDEDMRLSRMTLTNWLEKGSFHINRMIGVLKECCLEKDSIINCDEIWCRVQVKGAYRKRYIWCLVNKSEKIVIYCYEDGSRGRDVLRHILGDHAIKALQSDGYNVYMYLDDNLIDIEHVCCMAHARAKLKYALEQGGDIDVAFFLDCIGELYVLEAEYEHGRLSPEQIRLCRNNLKTNEIIIRLRSKLDALLSEGHPSRGDLMEKALRYLNAFWTQLFAYTHDGSYTIDNSIAERFIRPLAGERKNSLFFGSGKMAGVSAAYHTIISTCKMQGVPVLQYLKEFFKQIVLGRTDYENLLPMTIGITNNKH</sequence>
<reference evidence="3 4" key="1">
    <citation type="submission" date="2018-08" db="EMBL/GenBank/DDBJ databases">
        <title>A genome reference for cultivated species of the human gut microbiota.</title>
        <authorList>
            <person name="Zou Y."/>
            <person name="Xue W."/>
            <person name="Luo G."/>
        </authorList>
    </citation>
    <scope>NUCLEOTIDE SEQUENCE [LARGE SCALE GENOMIC DNA]</scope>
    <source>
        <strain evidence="3 4">OM05-15BH</strain>
    </source>
</reference>
<feature type="compositionally biased region" description="Basic and acidic residues" evidence="1">
    <location>
        <begin position="127"/>
        <end position="140"/>
    </location>
</feature>
<dbReference type="EMBL" id="QSUL01000007">
    <property type="protein sequence ID" value="RGN35433.1"/>
    <property type="molecule type" value="Genomic_DNA"/>
</dbReference>
<proteinExistence type="predicted"/>
<evidence type="ECO:0000259" key="2">
    <source>
        <dbReference type="Pfam" id="PF03050"/>
    </source>
</evidence>
<dbReference type="AlphaFoldDB" id="A0A3E5BCZ4"/>
<feature type="region of interest" description="Disordered" evidence="1">
    <location>
        <begin position="116"/>
        <end position="171"/>
    </location>
</feature>
<dbReference type="RefSeq" id="WP_117724414.1">
    <property type="nucleotide sequence ID" value="NZ_QSUL01000007.1"/>
</dbReference>
<gene>
    <name evidence="3" type="ORF">DXB65_11605</name>
</gene>